<organism evidence="2">
    <name type="scientific">Musa acuminata subsp. malaccensis</name>
    <name type="common">Wild banana</name>
    <name type="synonym">Musa malaccensis</name>
    <dbReference type="NCBI Taxonomy" id="214687"/>
    <lineage>
        <taxon>Eukaryota</taxon>
        <taxon>Viridiplantae</taxon>
        <taxon>Streptophyta</taxon>
        <taxon>Embryophyta</taxon>
        <taxon>Tracheophyta</taxon>
        <taxon>Spermatophyta</taxon>
        <taxon>Magnoliopsida</taxon>
        <taxon>Liliopsida</taxon>
        <taxon>Zingiberales</taxon>
        <taxon>Musaceae</taxon>
        <taxon>Musa</taxon>
    </lineage>
</organism>
<proteinExistence type="predicted"/>
<name>A0A8D7AF17_MUSAM</name>
<evidence type="ECO:0000256" key="1">
    <source>
        <dbReference type="SAM" id="MobiDB-lite"/>
    </source>
</evidence>
<feature type="compositionally biased region" description="Polar residues" evidence="1">
    <location>
        <begin position="33"/>
        <end position="42"/>
    </location>
</feature>
<accession>A0A8D7AF17</accession>
<feature type="compositionally biased region" description="Basic residues" evidence="1">
    <location>
        <begin position="17"/>
        <end position="31"/>
    </location>
</feature>
<reference evidence="2" key="1">
    <citation type="submission" date="2021-03" db="EMBL/GenBank/DDBJ databases">
        <authorList>
            <consortium name="Genoscope - CEA"/>
            <person name="William W."/>
        </authorList>
    </citation>
    <scope>NUCLEOTIDE SEQUENCE</scope>
    <source>
        <strain evidence="2">Doubled-haploid Pahang</strain>
    </source>
</reference>
<sequence length="174" mass="19233">PGWRYAVPSNAVSAGVKRSHRRGRRKRRRRNSMQESSGSTAMPQVRNARACRSDLKQRRRRCKSCPPADGVGWRYAYAACFTRRFLIRISPPPSPPQGEAGDRAPLGSGGEPMRSRRLVYPVRWPRSKSPGEARPTSRATGLVAGRNRRQWLMTKSPLAGDPEGLSAAAASPTI</sequence>
<feature type="non-terminal residue" evidence="2">
    <location>
        <position position="174"/>
    </location>
</feature>
<protein>
    <submittedName>
        <fullName evidence="2">(wild Malaysian banana) hypothetical protein</fullName>
    </submittedName>
</protein>
<feature type="region of interest" description="Disordered" evidence="1">
    <location>
        <begin position="90"/>
        <end position="174"/>
    </location>
</feature>
<evidence type="ECO:0000313" key="2">
    <source>
        <dbReference type="EMBL" id="CAG1846255.1"/>
    </source>
</evidence>
<gene>
    <name evidence="2" type="ORF">GSMUA_160500.1</name>
</gene>
<feature type="non-terminal residue" evidence="2">
    <location>
        <position position="1"/>
    </location>
</feature>
<feature type="region of interest" description="Disordered" evidence="1">
    <location>
        <begin position="1"/>
        <end position="64"/>
    </location>
</feature>
<dbReference type="EMBL" id="HG996471">
    <property type="protein sequence ID" value="CAG1846255.1"/>
    <property type="molecule type" value="Genomic_DNA"/>
</dbReference>
<dbReference type="AlphaFoldDB" id="A0A8D7AF17"/>